<protein>
    <submittedName>
        <fullName evidence="2">Uncharacterized protein LOC118349676</fullName>
    </submittedName>
</protein>
<evidence type="ECO:0000313" key="1">
    <source>
        <dbReference type="Proteomes" id="UP000235220"/>
    </source>
</evidence>
<reference evidence="2" key="1">
    <citation type="submission" date="2025-08" db="UniProtKB">
        <authorList>
            <consortium name="RefSeq"/>
        </authorList>
    </citation>
    <scope>IDENTIFICATION</scope>
    <source>
        <tissue evidence="2">Leaves</tissue>
    </source>
</reference>
<dbReference type="RefSeq" id="XP_035551091.1">
    <property type="nucleotide sequence ID" value="XM_035695198.1"/>
</dbReference>
<dbReference type="CDD" id="cd00303">
    <property type="entry name" value="retropepsin_like"/>
    <property type="match status" value="1"/>
</dbReference>
<name>A0A6P9EV32_JUGRE</name>
<dbReference type="PANTHER" id="PTHR33240:SF17">
    <property type="entry name" value="EUKARYOTIC PEPTIDE CHAIN RELEASE FACTOR GTP-BINDING SUBUNIT-LIKE"/>
    <property type="match status" value="1"/>
</dbReference>
<dbReference type="InterPro" id="IPR021109">
    <property type="entry name" value="Peptidase_aspartic_dom_sf"/>
</dbReference>
<sequence>MLIANYTIRQILIDNGSLADILFRDFFTRMGISPGKLRPSPYPLKGFSGETVQLVGSIAMPFTIGQGAHMATTMTNFLVVKTPLSYSTILGRPTLNDLKVVTSTYHLKMKLPTETSLNEVRGEQILARECYVQELKVGAPIVCTVDNGSKQSPPPPLVEDSQKIKARNEDYLV</sequence>
<dbReference type="AlphaFoldDB" id="A0A6P9EV32"/>
<evidence type="ECO:0000313" key="2">
    <source>
        <dbReference type="RefSeq" id="XP_035551091.1"/>
    </source>
</evidence>
<organism evidence="1 2">
    <name type="scientific">Juglans regia</name>
    <name type="common">English walnut</name>
    <dbReference type="NCBI Taxonomy" id="51240"/>
    <lineage>
        <taxon>Eukaryota</taxon>
        <taxon>Viridiplantae</taxon>
        <taxon>Streptophyta</taxon>
        <taxon>Embryophyta</taxon>
        <taxon>Tracheophyta</taxon>
        <taxon>Spermatophyta</taxon>
        <taxon>Magnoliopsida</taxon>
        <taxon>eudicotyledons</taxon>
        <taxon>Gunneridae</taxon>
        <taxon>Pentapetalae</taxon>
        <taxon>rosids</taxon>
        <taxon>fabids</taxon>
        <taxon>Fagales</taxon>
        <taxon>Juglandaceae</taxon>
        <taxon>Juglans</taxon>
    </lineage>
</organism>
<dbReference type="Gene3D" id="2.40.70.10">
    <property type="entry name" value="Acid Proteases"/>
    <property type="match status" value="1"/>
</dbReference>
<keyword evidence="1" id="KW-1185">Reference proteome</keyword>
<proteinExistence type="predicted"/>
<dbReference type="PANTHER" id="PTHR33240">
    <property type="entry name" value="OS08G0508500 PROTEIN"/>
    <property type="match status" value="1"/>
</dbReference>
<dbReference type="KEGG" id="jre:118349676"/>
<accession>A0A6P9EV32</accession>
<dbReference type="InParanoid" id="A0A6P9EV32"/>
<dbReference type="Proteomes" id="UP000235220">
    <property type="component" value="Chromosome 10"/>
</dbReference>
<dbReference type="GeneID" id="118349676"/>
<dbReference type="OrthoDB" id="1746852at2759"/>
<gene>
    <name evidence="2" type="primary">LOC118349676</name>
</gene>